<organism evidence="6 7">
    <name type="scientific">Gibberella intermedia</name>
    <name type="common">Bulb rot disease fungus</name>
    <name type="synonym">Fusarium proliferatum</name>
    <dbReference type="NCBI Taxonomy" id="948311"/>
    <lineage>
        <taxon>Eukaryota</taxon>
        <taxon>Fungi</taxon>
        <taxon>Dikarya</taxon>
        <taxon>Ascomycota</taxon>
        <taxon>Pezizomycotina</taxon>
        <taxon>Sordariomycetes</taxon>
        <taxon>Hypocreomycetidae</taxon>
        <taxon>Hypocreales</taxon>
        <taxon>Nectriaceae</taxon>
        <taxon>Fusarium</taxon>
        <taxon>Fusarium fujikuroi species complex</taxon>
    </lineage>
</organism>
<feature type="domain" description="DUF7708" evidence="4">
    <location>
        <begin position="81"/>
        <end position="215"/>
    </location>
</feature>
<dbReference type="Pfam" id="PF24809">
    <property type="entry name" value="DUF7708"/>
    <property type="match status" value="1"/>
</dbReference>
<dbReference type="PANTHER" id="PTHR10039">
    <property type="entry name" value="AMELOGENIN"/>
    <property type="match status" value="1"/>
</dbReference>
<dbReference type="PROSITE" id="PS50297">
    <property type="entry name" value="ANK_REP_REGION"/>
    <property type="match status" value="1"/>
</dbReference>
<dbReference type="PROSITE" id="PS50088">
    <property type="entry name" value="ANK_REPEAT"/>
    <property type="match status" value="1"/>
</dbReference>
<dbReference type="Pfam" id="PF24883">
    <property type="entry name" value="NPHP3_N"/>
    <property type="match status" value="1"/>
</dbReference>
<dbReference type="PANTHER" id="PTHR10039:SF14">
    <property type="entry name" value="NACHT DOMAIN-CONTAINING PROTEIN"/>
    <property type="match status" value="1"/>
</dbReference>
<accession>A0A365N236</accession>
<evidence type="ECO:0000259" key="4">
    <source>
        <dbReference type="Pfam" id="PF24809"/>
    </source>
</evidence>
<sequence length="1163" mass="133497">MLSPQRNIPHECFSIPTMSTSTPAQQALEQARQAFRSKVENPNIYDEILTTGTIEEVYKLTNDIQSKLAPQGKLRHLAKIKPFLDRLSEYASVIEVFVQVKPDILALIWGPIKIILHWSSQISSVLDKVADVLERVGYALPHFAKMAQTFNTSDAVKSALTLYYEDILDLYAILFHFFRKTRWMQFFEVLWPNCLKKIDPVINNLEKHSLLMKNEVTFIDIQEAREARARTSEQLSRAEASQQLERFRSLRSRVSPELYDSRLDWFRNRCVSGCATWLMDDGEFGEWMDPNSNNTTWLWLQGIPGEGKTYLSAAAIDHTREHHQTLFAFISYKMRSSQSALSILHSLLFQAAEDDQSFQTRLLDSKERELQGNTSFVLDLLKTFLTTAGRTHIIIDGLDEMDEYERQILLKRFDELSEDCGDLRLLISSRAEDDIATALQDKVTAIRVDHRNSGSIQTYIDKRWERWLANQGFDPAVRKELFQSVSPILAKANGMFLYARIILDNLEQVNTIEEIRDELKALPNDLEGAYHRIFHRINTLDDTLRSKCRRLLGWIGCAPLAMTVPEMEQALAVRFRTGRNAKQVPIIINKFNFVKMCGPIIEVVEEKLQFVHFTVHEYLFSSTVTDSIDKDFSTKELARTIVSYLNLTLMDADLEIDEIRGNMLIGKYRLFEYGCYYWPKLIYQTLGHNYSRTLVRFLDIMLQQGKNHSFTQPTDESGPPFRCPELRKDSPKVFSMLLETLRFYLDDKRLDWNWGNSDTWINFNPLTTSKMLLRIQQQHSSLVDCNENLTLSLLRSSYGSNLFRCTYAFCEHSFRGFKTPGELNEHMRNHGKPWKCLSSICDFSTLGFSTKSRRDEHWLKVHLPAPEELRMGASDFDKMDVIELQRFLPALVLEGDVDGVRHLLTSPAGENLRPSIIESTRRLAAKTGSLVLTQLLAPTDQPKASGSIIKLAIQSQDVDFAKWAIPQTEPEDCVDMMKVTLSSKSEEIYALWEDYLTTLPPTVKTGPSNRERVTLEFIFNRTLFTDIKNNPMKEARVKHTLRRLGNRFSTRSLGLLLTNVAKSSCSLLLSQELIALGASMEFPRDANGTGLTALHLASKNTSREAAILMRYLILKGAAIQLDKSPFHSVWMGKGAEEMAKWVGMTWEELYDQYLSTLQGHEKK</sequence>
<dbReference type="InterPro" id="IPR056125">
    <property type="entry name" value="DUF7708"/>
</dbReference>
<gene>
    <name evidence="6" type="ORF">FPRO05_13079</name>
</gene>
<dbReference type="Pfam" id="PF22939">
    <property type="entry name" value="WHD_GPIID"/>
    <property type="match status" value="1"/>
</dbReference>
<dbReference type="InterPro" id="IPR056884">
    <property type="entry name" value="NPHP3-like_N"/>
</dbReference>
<evidence type="ECO:0000259" key="5">
    <source>
        <dbReference type="Pfam" id="PF24883"/>
    </source>
</evidence>
<evidence type="ECO:0000313" key="6">
    <source>
        <dbReference type="EMBL" id="RBA14863.1"/>
    </source>
</evidence>
<dbReference type="EMBL" id="PKMI01000025">
    <property type="protein sequence ID" value="RBA14863.1"/>
    <property type="molecule type" value="Genomic_DNA"/>
</dbReference>
<comment type="caution">
    <text evidence="6">The sequence shown here is derived from an EMBL/GenBank/DDBJ whole genome shotgun (WGS) entry which is preliminary data.</text>
</comment>
<feature type="domain" description="GPI inositol-deacylase winged helix" evidence="3">
    <location>
        <begin position="545"/>
        <end position="632"/>
    </location>
</feature>
<evidence type="ECO:0000256" key="1">
    <source>
        <dbReference type="ARBA" id="ARBA00022737"/>
    </source>
</evidence>
<dbReference type="InterPro" id="IPR002110">
    <property type="entry name" value="Ankyrin_rpt"/>
</dbReference>
<proteinExistence type="predicted"/>
<evidence type="ECO:0000259" key="3">
    <source>
        <dbReference type="Pfam" id="PF22939"/>
    </source>
</evidence>
<keyword evidence="1" id="KW-0677">Repeat</keyword>
<dbReference type="SUPFAM" id="SSF52540">
    <property type="entry name" value="P-loop containing nucleoside triphosphate hydrolases"/>
    <property type="match status" value="1"/>
</dbReference>
<dbReference type="InterPro" id="IPR054471">
    <property type="entry name" value="GPIID_WHD"/>
</dbReference>
<name>A0A365N236_GIBIN</name>
<dbReference type="Gene3D" id="3.40.50.300">
    <property type="entry name" value="P-loop containing nucleotide triphosphate hydrolases"/>
    <property type="match status" value="1"/>
</dbReference>
<dbReference type="Proteomes" id="UP000251714">
    <property type="component" value="Unassembled WGS sequence"/>
</dbReference>
<feature type="domain" description="Nephrocystin 3-like N-terminal" evidence="5">
    <location>
        <begin position="273"/>
        <end position="430"/>
    </location>
</feature>
<evidence type="ECO:0000256" key="2">
    <source>
        <dbReference type="PROSITE-ProRule" id="PRU00023"/>
    </source>
</evidence>
<dbReference type="AlphaFoldDB" id="A0A365N236"/>
<evidence type="ECO:0000313" key="7">
    <source>
        <dbReference type="Proteomes" id="UP000251714"/>
    </source>
</evidence>
<protein>
    <submittedName>
        <fullName evidence="6">Uncharacterized protein</fullName>
    </submittedName>
</protein>
<feature type="repeat" description="ANK" evidence="2">
    <location>
        <begin position="1089"/>
        <end position="1124"/>
    </location>
</feature>
<keyword evidence="2" id="KW-0040">ANK repeat</keyword>
<reference evidence="6 7" key="1">
    <citation type="submission" date="2017-12" db="EMBL/GenBank/DDBJ databases">
        <title>Genome sequence of the mycotoxigenic crop pathogen Fusarium proliferatum, strain ITEM 2341 from Date Palm.</title>
        <authorList>
            <person name="Almiman B.F."/>
            <person name="Shittu T.A."/>
            <person name="Muthumeenakshi S."/>
            <person name="Baroncelli R."/>
            <person name="Sreenivasaprasada S."/>
        </authorList>
    </citation>
    <scope>NUCLEOTIDE SEQUENCE [LARGE SCALE GENOMIC DNA]</scope>
    <source>
        <strain evidence="6 7">ITEM 2341</strain>
    </source>
</reference>
<dbReference type="InterPro" id="IPR027417">
    <property type="entry name" value="P-loop_NTPase"/>
</dbReference>